<accession>A0ABW4X645</accession>
<dbReference type="EMBL" id="JBHUHP010000001">
    <property type="protein sequence ID" value="MFD2090575.1"/>
    <property type="molecule type" value="Genomic_DNA"/>
</dbReference>
<dbReference type="InterPro" id="IPR042001">
    <property type="entry name" value="Sortase_F"/>
</dbReference>
<dbReference type="InterPro" id="IPR023365">
    <property type="entry name" value="Sortase_dom-sf"/>
</dbReference>
<keyword evidence="4" id="KW-1185">Reference proteome</keyword>
<evidence type="ECO:0000313" key="4">
    <source>
        <dbReference type="Proteomes" id="UP001597402"/>
    </source>
</evidence>
<dbReference type="SUPFAM" id="SSF63817">
    <property type="entry name" value="Sortase"/>
    <property type="match status" value="1"/>
</dbReference>
<gene>
    <name evidence="3" type="ORF">ACFSHS_03220</name>
</gene>
<organism evidence="3 4">
    <name type="scientific">Blastococcus deserti</name>
    <dbReference type="NCBI Taxonomy" id="2259033"/>
    <lineage>
        <taxon>Bacteria</taxon>
        <taxon>Bacillati</taxon>
        <taxon>Actinomycetota</taxon>
        <taxon>Actinomycetes</taxon>
        <taxon>Geodermatophilales</taxon>
        <taxon>Geodermatophilaceae</taxon>
        <taxon>Blastococcus</taxon>
    </lineage>
</organism>
<keyword evidence="1" id="KW-0378">Hydrolase</keyword>
<reference evidence="4" key="1">
    <citation type="journal article" date="2019" name="Int. J. Syst. Evol. Microbiol.">
        <title>The Global Catalogue of Microorganisms (GCM) 10K type strain sequencing project: providing services to taxonomists for standard genome sequencing and annotation.</title>
        <authorList>
            <consortium name="The Broad Institute Genomics Platform"/>
            <consortium name="The Broad Institute Genome Sequencing Center for Infectious Disease"/>
            <person name="Wu L."/>
            <person name="Ma J."/>
        </authorList>
    </citation>
    <scope>NUCLEOTIDE SEQUENCE [LARGE SCALE GENOMIC DNA]</scope>
    <source>
        <strain evidence="4">JCM 3338</strain>
    </source>
</reference>
<name>A0ABW4X645_9ACTN</name>
<dbReference type="Proteomes" id="UP001597402">
    <property type="component" value="Unassembled WGS sequence"/>
</dbReference>
<dbReference type="NCBIfam" id="NF033748">
    <property type="entry name" value="class_F_sortase"/>
    <property type="match status" value="1"/>
</dbReference>
<feature type="domain" description="DUF4397" evidence="2">
    <location>
        <begin position="12"/>
        <end position="139"/>
    </location>
</feature>
<dbReference type="InterPro" id="IPR025510">
    <property type="entry name" value="DUF4397"/>
</dbReference>
<dbReference type="Pfam" id="PF14344">
    <property type="entry name" value="DUF4397"/>
    <property type="match status" value="1"/>
</dbReference>
<proteinExistence type="predicted"/>
<comment type="caution">
    <text evidence="3">The sequence shown here is derived from an EMBL/GenBank/DDBJ whole genome shotgun (WGS) entry which is preliminary data.</text>
</comment>
<evidence type="ECO:0000259" key="2">
    <source>
        <dbReference type="Pfam" id="PF14344"/>
    </source>
</evidence>
<protein>
    <submittedName>
        <fullName evidence="3">Class F sortase</fullName>
    </submittedName>
</protein>
<evidence type="ECO:0000256" key="1">
    <source>
        <dbReference type="ARBA" id="ARBA00022801"/>
    </source>
</evidence>
<dbReference type="Gene3D" id="2.40.260.10">
    <property type="entry name" value="Sortase"/>
    <property type="match status" value="1"/>
</dbReference>
<dbReference type="InterPro" id="IPR005754">
    <property type="entry name" value="Sortase"/>
</dbReference>
<dbReference type="Pfam" id="PF04203">
    <property type="entry name" value="Sortase"/>
    <property type="match status" value="1"/>
</dbReference>
<sequence length="440" mass="42056">MPPAAAEDTGRLLVAHLSPDTPAVDVAVAPVPPGADGPLTDPGPDLVTGLAYGAVSDPVALAPGTYAVSVRAAGSDGTVAPVLSARVEVPAGVMRTVTLSGRFADVALRALPADRTAPPAGSARVRVLAAAGEVPTLDVSVPGGPDLATALAFGRTGEYRTVAAGTTTLGVAGSTGAPARVAVPLAAGSVVTLVVLDRPGGGLTVRPVVEAAGPTVVPAGGVEAGGGTMPGAPAALPIAGAAAALLAATGRRGRALLTVGCLATATAVAAPMTPAAAASGSGPVVLGTGTGPGPAAPPVRLAVPAAAVDAPLAGVRLDATGALVPPADPAVAGWYTGGPVPGSPGPAVIAGHVDWAGAPGVFAGLAGLRPGTEIVVGRADGSTVTFIVTRVVRRAKNAFPSVDVYAPTAGAELRLITCGGAFDRAAGSYEDNVIVFAQAG</sequence>
<dbReference type="RefSeq" id="WP_376871620.1">
    <property type="nucleotide sequence ID" value="NZ_JBHUHP010000001.1"/>
</dbReference>
<dbReference type="CDD" id="cd05829">
    <property type="entry name" value="Sortase_F"/>
    <property type="match status" value="1"/>
</dbReference>
<evidence type="ECO:0000313" key="3">
    <source>
        <dbReference type="EMBL" id="MFD2090575.1"/>
    </source>
</evidence>